<dbReference type="Proteomes" id="UP001204151">
    <property type="component" value="Unassembled WGS sequence"/>
</dbReference>
<gene>
    <name evidence="1" type="ORF">NX784_00855</name>
</gene>
<reference evidence="1 2" key="1">
    <citation type="submission" date="2022-08" db="EMBL/GenBank/DDBJ databases">
        <title>Reclassification of Massilia species as members of the genera Telluria, Duganella, Pseudoduganella, Mokoshia gen. nov. and Zemynaea gen. nov. using orthogonal and non-orthogonal genome-based approaches.</title>
        <authorList>
            <person name="Bowman J.P."/>
        </authorList>
    </citation>
    <scope>NUCLEOTIDE SEQUENCE [LARGE SCALE GENOMIC DNA]</scope>
    <source>
        <strain evidence="1 2">JCM 31316</strain>
    </source>
</reference>
<name>A0ABT1ZJP6_9BURK</name>
<organism evidence="1 2">
    <name type="scientific">Massilia pinisoli</name>
    <dbReference type="NCBI Taxonomy" id="1772194"/>
    <lineage>
        <taxon>Bacteria</taxon>
        <taxon>Pseudomonadati</taxon>
        <taxon>Pseudomonadota</taxon>
        <taxon>Betaproteobacteria</taxon>
        <taxon>Burkholderiales</taxon>
        <taxon>Oxalobacteraceae</taxon>
        <taxon>Telluria group</taxon>
        <taxon>Massilia</taxon>
    </lineage>
</organism>
<comment type="caution">
    <text evidence="1">The sequence shown here is derived from an EMBL/GenBank/DDBJ whole genome shotgun (WGS) entry which is preliminary data.</text>
</comment>
<dbReference type="RefSeq" id="WP_258814785.1">
    <property type="nucleotide sequence ID" value="NZ_JANUGW010000001.1"/>
</dbReference>
<protein>
    <submittedName>
        <fullName evidence="1">Uncharacterized protein</fullName>
    </submittedName>
</protein>
<sequence length="104" mass="11591">MDEKQRSQLTRMGWDIHGAVESAYLRHPATRDVPADWKEKQRLLLADMAIHLLQTALKPGAIELDQLKNNLHSILTLSDQFLPHAGLKAATEKLYAESPVGPAV</sequence>
<proteinExistence type="predicted"/>
<dbReference type="EMBL" id="JANUGW010000001">
    <property type="protein sequence ID" value="MCS0580132.1"/>
    <property type="molecule type" value="Genomic_DNA"/>
</dbReference>
<keyword evidence="2" id="KW-1185">Reference proteome</keyword>
<evidence type="ECO:0000313" key="2">
    <source>
        <dbReference type="Proteomes" id="UP001204151"/>
    </source>
</evidence>
<evidence type="ECO:0000313" key="1">
    <source>
        <dbReference type="EMBL" id="MCS0580132.1"/>
    </source>
</evidence>
<accession>A0ABT1ZJP6</accession>